<dbReference type="PANTHER" id="PTHR35867">
    <property type="entry name" value="PROTEIN RSEC"/>
    <property type="match status" value="1"/>
</dbReference>
<reference evidence="2 3" key="1">
    <citation type="submission" date="2016-06" db="EMBL/GenBank/DDBJ databases">
        <authorList>
            <person name="Kjaerup R.B."/>
            <person name="Dalgaard T.S."/>
            <person name="Juul-Madsen H.R."/>
        </authorList>
    </citation>
    <scope>NUCLEOTIDE SEQUENCE [LARGE SCALE GENOMIC DNA]</scope>
    <source>
        <strain evidence="2">3</strain>
    </source>
</reference>
<dbReference type="InterPro" id="IPR007359">
    <property type="entry name" value="SigmaE_reg_RseC_MucC"/>
</dbReference>
<feature type="transmembrane region" description="Helical" evidence="1">
    <location>
        <begin position="106"/>
        <end position="126"/>
    </location>
</feature>
<evidence type="ECO:0000313" key="2">
    <source>
        <dbReference type="EMBL" id="SBT07834.1"/>
    </source>
</evidence>
<feature type="transmembrane region" description="Helical" evidence="1">
    <location>
        <begin position="80"/>
        <end position="100"/>
    </location>
</feature>
<accession>A0A1A8XRU8</accession>
<keyword evidence="3" id="KW-1185">Reference proteome</keyword>
<gene>
    <name evidence="2" type="ORF">ACCAA_50080</name>
</gene>
<dbReference type="EMBL" id="FLQX01000127">
    <property type="protein sequence ID" value="SBT07834.1"/>
    <property type="molecule type" value="Genomic_DNA"/>
</dbReference>
<dbReference type="STRING" id="1860102.ACCAA_50080"/>
<dbReference type="AlphaFoldDB" id="A0A1A8XRU8"/>
<dbReference type="Proteomes" id="UP000199169">
    <property type="component" value="Unassembled WGS sequence"/>
</dbReference>
<dbReference type="RefSeq" id="WP_186407909.1">
    <property type="nucleotide sequence ID" value="NZ_FLQX01000127.1"/>
</dbReference>
<evidence type="ECO:0000256" key="1">
    <source>
        <dbReference type="SAM" id="Phobius"/>
    </source>
</evidence>
<name>A0A1A8XRU8_9PROT</name>
<organism evidence="2 3">
    <name type="scientific">Candidatus Accumulibacter aalborgensis</name>
    <dbReference type="NCBI Taxonomy" id="1860102"/>
    <lineage>
        <taxon>Bacteria</taxon>
        <taxon>Pseudomonadati</taxon>
        <taxon>Pseudomonadota</taxon>
        <taxon>Betaproteobacteria</taxon>
        <taxon>Candidatus Accumulibacter</taxon>
    </lineage>
</organism>
<keyword evidence="1" id="KW-1133">Transmembrane helix</keyword>
<protein>
    <submittedName>
        <fullName evidence="2">Positive regulator of sigma(E), RseC/MucC</fullName>
    </submittedName>
</protein>
<evidence type="ECO:0000313" key="3">
    <source>
        <dbReference type="Proteomes" id="UP000199169"/>
    </source>
</evidence>
<keyword evidence="1" id="KW-0812">Transmembrane</keyword>
<keyword evidence="1" id="KW-0472">Membrane</keyword>
<sequence>MSARTIEHRGIVQRVEGDMAIVAMATTGCSSCGQGSSCGIGKMASGRATTLLTLPVSAEIRAGDAVSIVLPESRLTLGALLGYLFPAFAMLLGAWSGAMFDGSDGATALGALSGFLGALFTARLVIARLPGLLPVPQLIHPLNRSPIAGIAKPFNLSPQELRHDR</sequence>
<dbReference type="Pfam" id="PF04246">
    <property type="entry name" value="RseC_MucC"/>
    <property type="match status" value="1"/>
</dbReference>
<proteinExistence type="predicted"/>
<dbReference type="PANTHER" id="PTHR35867:SF1">
    <property type="entry name" value="PROTEIN RSEC"/>
    <property type="match status" value="1"/>
</dbReference>